<evidence type="ECO:0000313" key="1">
    <source>
        <dbReference type="EMBL" id="KGR76620.1"/>
    </source>
</evidence>
<sequence>MKKPLITILVIILLSVGTFFGYEYVTEPKIVDGVMSKNIDEKGEPIDVTTTFAPGDTIYFSAKQNRFWTDKAQVVWYKGEIATENRFLVEEEVIVNKANYFTANLSVPEGLEEGHYGVTIYVKGSEIMETNAEFDVKK</sequence>
<gene>
    <name evidence="1" type="ORF">CD33_05515</name>
</gene>
<dbReference type="OrthoDB" id="1907158at2"/>
<comment type="caution">
    <text evidence="1">The sequence shown here is derived from an EMBL/GenBank/DDBJ whole genome shotgun (WGS) entry which is preliminary data.</text>
</comment>
<dbReference type="AlphaFoldDB" id="A0A0A3HZB8"/>
<accession>A0A0A3HZB8</accession>
<keyword evidence="2" id="KW-1185">Reference proteome</keyword>
<dbReference type="eggNOG" id="ENOG50330A9">
    <property type="taxonomic scope" value="Bacteria"/>
</dbReference>
<evidence type="ECO:0008006" key="3">
    <source>
        <dbReference type="Google" id="ProtNLM"/>
    </source>
</evidence>
<proteinExistence type="predicted"/>
<dbReference type="Proteomes" id="UP000030408">
    <property type="component" value="Unassembled WGS sequence"/>
</dbReference>
<dbReference type="EMBL" id="JPVO01000044">
    <property type="protein sequence ID" value="KGR76620.1"/>
    <property type="molecule type" value="Genomic_DNA"/>
</dbReference>
<dbReference type="STRING" id="1384057.CD33_05515"/>
<protein>
    <recommendedName>
        <fullName evidence="3">Intracellular proteinase inhibitor BsuPI domain-containing protein</fullName>
    </recommendedName>
</protein>
<reference evidence="1 2" key="1">
    <citation type="submission" date="2014-02" db="EMBL/GenBank/DDBJ databases">
        <title>Draft genome sequence of Lysinibacillus sinduriensis JCM 15800.</title>
        <authorList>
            <person name="Zhang F."/>
            <person name="Wang G."/>
            <person name="Zhang L."/>
        </authorList>
    </citation>
    <scope>NUCLEOTIDE SEQUENCE [LARGE SCALE GENOMIC DNA]</scope>
    <source>
        <strain evidence="1 2">JCM 15800</strain>
    </source>
</reference>
<name>A0A0A3HZB8_9BACL</name>
<evidence type="ECO:0000313" key="2">
    <source>
        <dbReference type="Proteomes" id="UP000030408"/>
    </source>
</evidence>
<organism evidence="1 2">
    <name type="scientific">Ureibacillus sinduriensis BLB-1 = JCM 15800</name>
    <dbReference type="NCBI Taxonomy" id="1384057"/>
    <lineage>
        <taxon>Bacteria</taxon>
        <taxon>Bacillati</taxon>
        <taxon>Bacillota</taxon>
        <taxon>Bacilli</taxon>
        <taxon>Bacillales</taxon>
        <taxon>Caryophanaceae</taxon>
        <taxon>Ureibacillus</taxon>
    </lineage>
</organism>